<gene>
    <name evidence="1" type="ORF">HGQ17_01115</name>
</gene>
<proteinExistence type="predicted"/>
<dbReference type="Proteomes" id="UP000523139">
    <property type="component" value="Unassembled WGS sequence"/>
</dbReference>
<dbReference type="RefSeq" id="WP_168886119.1">
    <property type="nucleotide sequence ID" value="NZ_JABAHY010000001.1"/>
</dbReference>
<evidence type="ECO:0000313" key="1">
    <source>
        <dbReference type="EMBL" id="NLS08626.1"/>
    </source>
</evidence>
<keyword evidence="2" id="KW-1185">Reference proteome</keyword>
<dbReference type="AlphaFoldDB" id="A0A7X8THH6"/>
<organism evidence="1 2">
    <name type="scientific">Nesterenkonia sedimenti</name>
    <dbReference type="NCBI Taxonomy" id="1463632"/>
    <lineage>
        <taxon>Bacteria</taxon>
        <taxon>Bacillati</taxon>
        <taxon>Actinomycetota</taxon>
        <taxon>Actinomycetes</taxon>
        <taxon>Micrococcales</taxon>
        <taxon>Micrococcaceae</taxon>
        <taxon>Nesterenkonia</taxon>
    </lineage>
</organism>
<name>A0A7X8THH6_9MICC</name>
<evidence type="ECO:0000313" key="2">
    <source>
        <dbReference type="Proteomes" id="UP000523139"/>
    </source>
</evidence>
<comment type="caution">
    <text evidence="1">The sequence shown here is derived from an EMBL/GenBank/DDBJ whole genome shotgun (WGS) entry which is preliminary data.</text>
</comment>
<protein>
    <submittedName>
        <fullName evidence="1">Uncharacterized protein</fullName>
    </submittedName>
</protein>
<accession>A0A7X8THH6</accession>
<reference evidence="1 2" key="1">
    <citation type="submission" date="2020-04" db="EMBL/GenBank/DDBJ databases">
        <title>Nesterenkonia sp. nov., isolated from marine sediment.</title>
        <authorList>
            <person name="Zhang G."/>
        </authorList>
    </citation>
    <scope>NUCLEOTIDE SEQUENCE [LARGE SCALE GENOMIC DNA]</scope>
    <source>
        <strain evidence="1 2">MY13</strain>
    </source>
</reference>
<sequence length="151" mass="15471">MSGLLGLFRLGDGLAGLCPEEQVVGLVLVGFEGVSAVGFVGVDDDLFEDGLVEHAAQRFGGLLVGGSAVLGEVECFDDLGFCVIEICGDGTQLPGDVGVVSFEFCLLLGEQLHGDGVAVVSLEEFALLVLGVFELVLQQTALLKGGGLDQG</sequence>
<dbReference type="EMBL" id="JABAHY010000001">
    <property type="protein sequence ID" value="NLS08626.1"/>
    <property type="molecule type" value="Genomic_DNA"/>
</dbReference>